<proteinExistence type="predicted"/>
<dbReference type="GeneID" id="9688379"/>
<dbReference type="AlphaFoldDB" id="C1N5B8"/>
<sequence>MHEMGGGGGGGSDDKAAAAAAAEKALENSKEETKRAIEEGNKVRAALASAAAATHRATRECETLKKEVQSVKEDAAKEVGKYRSGAFYLTPVPTACDPVRLVNAVP</sequence>
<evidence type="ECO:0000313" key="2">
    <source>
        <dbReference type="EMBL" id="EEH52878.1"/>
    </source>
</evidence>
<dbReference type="KEGG" id="mpp:MICPUCDRAFT_52884"/>
<organism evidence="3">
    <name type="scientific">Micromonas pusilla (strain CCMP1545)</name>
    <name type="common">Picoplanktonic green alga</name>
    <dbReference type="NCBI Taxonomy" id="564608"/>
    <lineage>
        <taxon>Eukaryota</taxon>
        <taxon>Viridiplantae</taxon>
        <taxon>Chlorophyta</taxon>
        <taxon>Mamiellophyceae</taxon>
        <taxon>Mamiellales</taxon>
        <taxon>Mamiellaceae</taxon>
        <taxon>Micromonas</taxon>
    </lineage>
</organism>
<evidence type="ECO:0000313" key="3">
    <source>
        <dbReference type="Proteomes" id="UP000001876"/>
    </source>
</evidence>
<protein>
    <submittedName>
        <fullName evidence="2">Predicted protein</fullName>
    </submittedName>
</protein>
<dbReference type="EMBL" id="GG663747">
    <property type="protein sequence ID" value="EEH52878.1"/>
    <property type="molecule type" value="Genomic_DNA"/>
</dbReference>
<name>C1N5B8_MICPC</name>
<dbReference type="RefSeq" id="XP_003062939.1">
    <property type="nucleotide sequence ID" value="XM_003062893.1"/>
</dbReference>
<dbReference type="Proteomes" id="UP000001876">
    <property type="component" value="Unassembled WGS sequence"/>
</dbReference>
<feature type="region of interest" description="Disordered" evidence="1">
    <location>
        <begin position="1"/>
        <end position="35"/>
    </location>
</feature>
<evidence type="ECO:0000256" key="1">
    <source>
        <dbReference type="SAM" id="MobiDB-lite"/>
    </source>
</evidence>
<reference evidence="2 3" key="1">
    <citation type="journal article" date="2009" name="Science">
        <title>Green evolution and dynamic adaptations revealed by genomes of the marine picoeukaryotes Micromonas.</title>
        <authorList>
            <person name="Worden A.Z."/>
            <person name="Lee J.H."/>
            <person name="Mock T."/>
            <person name="Rouze P."/>
            <person name="Simmons M.P."/>
            <person name="Aerts A.L."/>
            <person name="Allen A.E."/>
            <person name="Cuvelier M.L."/>
            <person name="Derelle E."/>
            <person name="Everett M.V."/>
            <person name="Foulon E."/>
            <person name="Grimwood J."/>
            <person name="Gundlach H."/>
            <person name="Henrissat B."/>
            <person name="Napoli C."/>
            <person name="McDonald S.M."/>
            <person name="Parker M.S."/>
            <person name="Rombauts S."/>
            <person name="Salamov A."/>
            <person name="Von Dassow P."/>
            <person name="Badger J.H."/>
            <person name="Coutinho P.M."/>
            <person name="Demir E."/>
            <person name="Dubchak I."/>
            <person name="Gentemann C."/>
            <person name="Eikrem W."/>
            <person name="Gready J.E."/>
            <person name="John U."/>
            <person name="Lanier W."/>
            <person name="Lindquist E.A."/>
            <person name="Lucas S."/>
            <person name="Mayer K.F."/>
            <person name="Moreau H."/>
            <person name="Not F."/>
            <person name="Otillar R."/>
            <person name="Panaud O."/>
            <person name="Pangilinan J."/>
            <person name="Paulsen I."/>
            <person name="Piegu B."/>
            <person name="Poliakov A."/>
            <person name="Robbens S."/>
            <person name="Schmutz J."/>
            <person name="Toulza E."/>
            <person name="Wyss T."/>
            <person name="Zelensky A."/>
            <person name="Zhou K."/>
            <person name="Armbrust E.V."/>
            <person name="Bhattacharya D."/>
            <person name="Goodenough U.W."/>
            <person name="Van de Peer Y."/>
            <person name="Grigoriev I.V."/>
        </authorList>
    </citation>
    <scope>NUCLEOTIDE SEQUENCE [LARGE SCALE GENOMIC DNA]</scope>
    <source>
        <strain evidence="2 3">CCMP1545</strain>
    </source>
</reference>
<keyword evidence="3" id="KW-1185">Reference proteome</keyword>
<feature type="compositionally biased region" description="Basic and acidic residues" evidence="1">
    <location>
        <begin position="24"/>
        <end position="35"/>
    </location>
</feature>
<gene>
    <name evidence="2" type="ORF">MICPUCDRAFT_52884</name>
</gene>
<feature type="compositionally biased region" description="Gly residues" evidence="1">
    <location>
        <begin position="1"/>
        <end position="11"/>
    </location>
</feature>
<accession>C1N5B8</accession>